<dbReference type="SUPFAM" id="SSF51338">
    <property type="entry name" value="Composite domain of metallo-dependent hydrolases"/>
    <property type="match status" value="1"/>
</dbReference>
<dbReference type="GO" id="GO:0006046">
    <property type="term" value="P:N-acetylglucosamine catabolic process"/>
    <property type="evidence" value="ECO:0007669"/>
    <property type="project" value="TreeGrafter"/>
</dbReference>
<dbReference type="PANTHER" id="PTHR11113:SF14">
    <property type="entry name" value="N-ACETYLGLUCOSAMINE-6-PHOSPHATE DEACETYLASE"/>
    <property type="match status" value="1"/>
</dbReference>
<accession>A0A1E4TZF6</accession>
<dbReference type="FunFam" id="3.20.20.140:FF:000065">
    <property type="entry name" value="N-acetylglucosamine-6-phosphate deacetylase"/>
    <property type="match status" value="1"/>
</dbReference>
<dbReference type="EC" id="3.5.1.25" evidence="2 8"/>
<feature type="binding site" evidence="11">
    <location>
        <position position="208"/>
    </location>
    <ligand>
        <name>Zn(2+)</name>
        <dbReference type="ChEBI" id="CHEBI:29105"/>
    </ligand>
</feature>
<dbReference type="PIRSF" id="PIRSF038994">
    <property type="entry name" value="NagA"/>
    <property type="match status" value="1"/>
</dbReference>
<evidence type="ECO:0000313" key="13">
    <source>
        <dbReference type="EMBL" id="ODV97131.1"/>
    </source>
</evidence>
<dbReference type="Gene3D" id="3.20.20.140">
    <property type="entry name" value="Metal-dependent hydrolases"/>
    <property type="match status" value="1"/>
</dbReference>
<dbReference type="Pfam" id="PF01979">
    <property type="entry name" value="Amidohydro_1"/>
    <property type="match status" value="1"/>
</dbReference>
<organism evidence="13 14">
    <name type="scientific">Pachysolen tannophilus NRRL Y-2460</name>
    <dbReference type="NCBI Taxonomy" id="669874"/>
    <lineage>
        <taxon>Eukaryota</taxon>
        <taxon>Fungi</taxon>
        <taxon>Dikarya</taxon>
        <taxon>Ascomycota</taxon>
        <taxon>Saccharomycotina</taxon>
        <taxon>Pichiomycetes</taxon>
        <taxon>Pachysolenaceae</taxon>
        <taxon>Pachysolen</taxon>
    </lineage>
</organism>
<dbReference type="InterPro" id="IPR032466">
    <property type="entry name" value="Metal_Hydrolase"/>
</dbReference>
<dbReference type="OrthoDB" id="10264777at2759"/>
<dbReference type="Proteomes" id="UP000094236">
    <property type="component" value="Unassembled WGS sequence"/>
</dbReference>
<sequence length="405" mass="44275">MTVKKLLKFINCSLCDKGKLISNSELWVNVEEGIIVSAPSLEDEIFYDTVDLQNLIVAPGFIDIQINGAFGFDFSCSQDSKEYSKNYGKMMKEMIQTGVTSICPTLPSTFPEIYKVALPILKKSRNSTTTDSLGAHIEGPFLSPQKKGCHIPTAIRTAKDGFDTMIEVYGGEAAFDNISIVTAAPEVEGIMECIPELTKRGVTYSIGHTMATYEEAKDALKRGATMITHLYNAMPQPHHREPGVVGLVGMPSTADSNGLQNPFFGIVADGIHVHPAAVNFAYQTSKDKCILVTDAMMLIGLPNGIYQWEGRFIEKTDNYLHMKGTDTIAGSATDLPQCLRNLMQWSSLDLATAVKCVTNHPSSALGLEKKKGYLNPGCDADLTILDINGNVKQVYKLGNKIFDKK</sequence>
<dbReference type="STRING" id="669874.A0A1E4TZF6"/>
<dbReference type="GO" id="GO:0008448">
    <property type="term" value="F:N-acetylglucosamine-6-phosphate deacetylase activity"/>
    <property type="evidence" value="ECO:0007669"/>
    <property type="project" value="UniProtKB-UniRule"/>
</dbReference>
<name>A0A1E4TZF6_PACTA</name>
<comment type="catalytic activity">
    <reaction evidence="7 8">
        <text>N-acetyl-D-glucosamine 6-phosphate + H2O = D-glucosamine 6-phosphate + acetate</text>
        <dbReference type="Rhea" id="RHEA:22936"/>
        <dbReference type="ChEBI" id="CHEBI:15377"/>
        <dbReference type="ChEBI" id="CHEBI:30089"/>
        <dbReference type="ChEBI" id="CHEBI:57513"/>
        <dbReference type="ChEBI" id="CHEBI:58725"/>
        <dbReference type="EC" id="3.5.1.25"/>
    </reaction>
</comment>
<evidence type="ECO:0000256" key="5">
    <source>
        <dbReference type="ARBA" id="ARBA00022801"/>
    </source>
</evidence>
<evidence type="ECO:0000313" key="14">
    <source>
        <dbReference type="Proteomes" id="UP000094236"/>
    </source>
</evidence>
<keyword evidence="4 11" id="KW-0479">Metal-binding</keyword>
<evidence type="ECO:0000256" key="10">
    <source>
        <dbReference type="PIRSR" id="PIRSR038994-2"/>
    </source>
</evidence>
<dbReference type="GO" id="GO:0046872">
    <property type="term" value="F:metal ion binding"/>
    <property type="evidence" value="ECO:0007669"/>
    <property type="project" value="UniProtKB-KW"/>
</dbReference>
<feature type="binding site" evidence="10">
    <location>
        <begin position="328"/>
        <end position="330"/>
    </location>
    <ligand>
        <name>substrate</name>
    </ligand>
</feature>
<evidence type="ECO:0000256" key="3">
    <source>
        <dbReference type="ARBA" id="ARBA00018029"/>
    </source>
</evidence>
<dbReference type="CDD" id="cd00854">
    <property type="entry name" value="NagA"/>
    <property type="match status" value="1"/>
</dbReference>
<comment type="similarity">
    <text evidence="1 8">Belongs to the metallo-dependent hydrolases superfamily. NagA family.</text>
</comment>
<dbReference type="PANTHER" id="PTHR11113">
    <property type="entry name" value="N-ACETYLGLUCOSAMINE-6-PHOSPHATE DEACETYLASE"/>
    <property type="match status" value="1"/>
</dbReference>
<dbReference type="InterPro" id="IPR003764">
    <property type="entry name" value="GlcNAc_6-P_deAcase"/>
</dbReference>
<feature type="binding site" evidence="10">
    <location>
        <position position="149"/>
    </location>
    <ligand>
        <name>substrate</name>
    </ligand>
</feature>
<dbReference type="InterPro" id="IPR006680">
    <property type="entry name" value="Amidohydro-rel"/>
</dbReference>
<feature type="binding site" evidence="11">
    <location>
        <position position="229"/>
    </location>
    <ligand>
        <name>Zn(2+)</name>
        <dbReference type="ChEBI" id="CHEBI:29105"/>
    </ligand>
</feature>
<evidence type="ECO:0000256" key="6">
    <source>
        <dbReference type="ARBA" id="ARBA00023277"/>
    </source>
</evidence>
<dbReference type="InterPro" id="IPR011059">
    <property type="entry name" value="Metal-dep_hydrolase_composite"/>
</dbReference>
<keyword evidence="14" id="KW-1185">Reference proteome</keyword>
<keyword evidence="6 8" id="KW-0119">Carbohydrate metabolism</keyword>
<dbReference type="Gene3D" id="2.30.40.10">
    <property type="entry name" value="Urease, subunit C, domain 1"/>
    <property type="match status" value="1"/>
</dbReference>
<gene>
    <name evidence="13" type="ORF">PACTADRAFT_48884</name>
</gene>
<comment type="cofactor">
    <cofactor evidence="11">
        <name>a divalent metal cation</name>
        <dbReference type="ChEBI" id="CHEBI:60240"/>
    </cofactor>
    <text evidence="11">Binds 1 divalent metal cation per subunit.</text>
</comment>
<protein>
    <recommendedName>
        <fullName evidence="3 8">N-acetylglucosamine-6-phosphate deacetylase</fullName>
        <ecNumber evidence="2 8">3.5.1.25</ecNumber>
    </recommendedName>
</protein>
<dbReference type="EMBL" id="KV454012">
    <property type="protein sequence ID" value="ODV97131.1"/>
    <property type="molecule type" value="Genomic_DNA"/>
</dbReference>
<feature type="binding site" evidence="10">
    <location>
        <begin position="232"/>
        <end position="233"/>
    </location>
    <ligand>
        <name>substrate</name>
    </ligand>
</feature>
<evidence type="ECO:0000256" key="4">
    <source>
        <dbReference type="ARBA" id="ARBA00022723"/>
    </source>
</evidence>
<evidence type="ECO:0000256" key="2">
    <source>
        <dbReference type="ARBA" id="ARBA00011899"/>
    </source>
</evidence>
<feature type="binding site" evidence="11">
    <location>
        <position position="138"/>
    </location>
    <ligand>
        <name>Zn(2+)</name>
        <dbReference type="ChEBI" id="CHEBI:29105"/>
    </ligand>
</feature>
<feature type="domain" description="Amidohydrolase-related" evidence="12">
    <location>
        <begin position="56"/>
        <end position="399"/>
    </location>
</feature>
<feature type="active site" description="Proton donor/acceptor" evidence="9">
    <location>
        <position position="294"/>
    </location>
</feature>
<dbReference type="AlphaFoldDB" id="A0A1E4TZF6"/>
<evidence type="ECO:0000256" key="9">
    <source>
        <dbReference type="PIRSR" id="PIRSR038994-1"/>
    </source>
</evidence>
<evidence type="ECO:0000256" key="1">
    <source>
        <dbReference type="ARBA" id="ARBA00010716"/>
    </source>
</evidence>
<proteinExistence type="inferred from homology"/>
<dbReference type="SUPFAM" id="SSF51556">
    <property type="entry name" value="Metallo-dependent hydrolases"/>
    <property type="match status" value="1"/>
</dbReference>
<reference evidence="14" key="1">
    <citation type="submission" date="2016-05" db="EMBL/GenBank/DDBJ databases">
        <title>Comparative genomics of biotechnologically important yeasts.</title>
        <authorList>
            <consortium name="DOE Joint Genome Institute"/>
            <person name="Riley R."/>
            <person name="Haridas S."/>
            <person name="Wolfe K.H."/>
            <person name="Lopes M.R."/>
            <person name="Hittinger C.T."/>
            <person name="Goker M."/>
            <person name="Salamov A."/>
            <person name="Wisecaver J."/>
            <person name="Long T.M."/>
            <person name="Aerts A.L."/>
            <person name="Barry K."/>
            <person name="Choi C."/>
            <person name="Clum A."/>
            <person name="Coughlan A.Y."/>
            <person name="Deshpande S."/>
            <person name="Douglass A.P."/>
            <person name="Hanson S.J."/>
            <person name="Klenk H.-P."/>
            <person name="Labutti K."/>
            <person name="Lapidus A."/>
            <person name="Lindquist E."/>
            <person name="Lipzen A."/>
            <person name="Meier-Kolthoff J.P."/>
            <person name="Ohm R.A."/>
            <person name="Otillar R.P."/>
            <person name="Pangilinan J."/>
            <person name="Peng Y."/>
            <person name="Rokas A."/>
            <person name="Rosa C.A."/>
            <person name="Scheuner C."/>
            <person name="Sibirny A.A."/>
            <person name="Slot J.C."/>
            <person name="Stielow J.B."/>
            <person name="Sun H."/>
            <person name="Kurtzman C.P."/>
            <person name="Blackwell M."/>
            <person name="Grigoriev I.V."/>
            <person name="Jeffries T.W."/>
        </authorList>
    </citation>
    <scope>NUCLEOTIDE SEQUENCE [LARGE SCALE GENOMIC DNA]</scope>
    <source>
        <strain evidence="14">NRRL Y-2460</strain>
    </source>
</reference>
<feature type="binding site" evidence="10">
    <location>
        <position position="272"/>
    </location>
    <ligand>
        <name>substrate</name>
    </ligand>
</feature>
<evidence type="ECO:0000259" key="12">
    <source>
        <dbReference type="Pfam" id="PF01979"/>
    </source>
</evidence>
<evidence type="ECO:0000256" key="7">
    <source>
        <dbReference type="ARBA" id="ARBA00047647"/>
    </source>
</evidence>
<evidence type="ECO:0000256" key="11">
    <source>
        <dbReference type="PIRSR" id="PIRSR038994-3"/>
    </source>
</evidence>
<dbReference type="NCBIfam" id="TIGR00221">
    <property type="entry name" value="nagA"/>
    <property type="match status" value="1"/>
</dbReference>
<keyword evidence="5 8" id="KW-0378">Hydrolase</keyword>
<feature type="binding site" evidence="10">
    <location>
        <position position="240"/>
    </location>
    <ligand>
        <name>substrate</name>
    </ligand>
</feature>
<evidence type="ECO:0000256" key="8">
    <source>
        <dbReference type="PIRNR" id="PIRNR038994"/>
    </source>
</evidence>